<dbReference type="InterPro" id="IPR017847">
    <property type="entry name" value="T6SS_RhsGE_Vgr_subset"/>
</dbReference>
<dbReference type="InterPro" id="IPR054030">
    <property type="entry name" value="Gp5_Vgr_C"/>
</dbReference>
<feature type="domain" description="Gp5/Type VI secretion system Vgr protein OB-fold" evidence="5">
    <location>
        <begin position="375"/>
        <end position="442"/>
    </location>
</feature>
<dbReference type="InterPro" id="IPR037026">
    <property type="entry name" value="Vgr_OB-fold_dom_sf"/>
</dbReference>
<gene>
    <name evidence="7" type="ORF">C7402_104419</name>
</gene>
<comment type="caution">
    <text evidence="7">The sequence shown here is derived from an EMBL/GenBank/DDBJ whole genome shotgun (WGS) entry which is preliminary data.</text>
</comment>
<dbReference type="Pfam" id="PF22178">
    <property type="entry name" value="Gp5_trimer_C"/>
    <property type="match status" value="1"/>
</dbReference>
<evidence type="ECO:0000259" key="6">
    <source>
        <dbReference type="Pfam" id="PF22178"/>
    </source>
</evidence>
<dbReference type="NCBIfam" id="TIGR01646">
    <property type="entry name" value="vgr_GE"/>
    <property type="match status" value="1"/>
</dbReference>
<evidence type="ECO:0000256" key="2">
    <source>
        <dbReference type="ARBA" id="ARBA00005558"/>
    </source>
</evidence>
<dbReference type="PANTHER" id="PTHR32305">
    <property type="match status" value="1"/>
</dbReference>
<keyword evidence="3" id="KW-0964">Secreted</keyword>
<dbReference type="Gene3D" id="2.40.50.230">
    <property type="entry name" value="Gp5 N-terminal domain"/>
    <property type="match status" value="1"/>
</dbReference>
<feature type="domain" description="Gp5/Type VI secretion system Vgr C-terminal trimerisation" evidence="6">
    <location>
        <begin position="459"/>
        <end position="571"/>
    </location>
</feature>
<dbReference type="EMBL" id="QEOB01000004">
    <property type="protein sequence ID" value="PVX85175.1"/>
    <property type="molecule type" value="Genomic_DNA"/>
</dbReference>
<accession>A0ABX5KR81</accession>
<dbReference type="RefSeq" id="WP_116610784.1">
    <property type="nucleotide sequence ID" value="NZ_QEOB01000004.1"/>
</dbReference>
<comment type="similarity">
    <text evidence="2">Belongs to the VgrG protein family.</text>
</comment>
<dbReference type="InterPro" id="IPR006531">
    <property type="entry name" value="Gp5/Vgr_OB"/>
</dbReference>
<dbReference type="InterPro" id="IPR050708">
    <property type="entry name" value="T6SS_VgrG/RHS"/>
</dbReference>
<evidence type="ECO:0000256" key="3">
    <source>
        <dbReference type="ARBA" id="ARBA00022525"/>
    </source>
</evidence>
<dbReference type="Pfam" id="PF04717">
    <property type="entry name" value="Phage_base_V"/>
    <property type="match status" value="1"/>
</dbReference>
<reference evidence="7 8" key="1">
    <citation type="submission" date="2018-05" db="EMBL/GenBank/DDBJ databases">
        <title>Genomic Encyclopedia of Type Strains, Phase IV (KMG-V): Genome sequencing to study the core and pangenomes of soil and plant-associated prokaryotes.</title>
        <authorList>
            <person name="Whitman W."/>
        </authorList>
    </citation>
    <scope>NUCLEOTIDE SEQUENCE [LARGE SCALE GENOMIC DNA]</scope>
    <source>
        <strain evidence="7 8">SCZa-39</strain>
    </source>
</reference>
<dbReference type="SUPFAM" id="SSF69349">
    <property type="entry name" value="Phage fibre proteins"/>
    <property type="match status" value="1"/>
</dbReference>
<dbReference type="Pfam" id="PF05954">
    <property type="entry name" value="Phage_GPD"/>
    <property type="match status" value="1"/>
</dbReference>
<dbReference type="Gene3D" id="3.55.50.10">
    <property type="entry name" value="Baseplate protein-like domains"/>
    <property type="match status" value="1"/>
</dbReference>
<dbReference type="Gene3D" id="4.10.220.110">
    <property type="match status" value="1"/>
</dbReference>
<feature type="compositionally biased region" description="Polar residues" evidence="4">
    <location>
        <begin position="455"/>
        <end position="468"/>
    </location>
</feature>
<dbReference type="PANTHER" id="PTHR32305:SF15">
    <property type="entry name" value="PROTEIN RHSA-RELATED"/>
    <property type="match status" value="1"/>
</dbReference>
<dbReference type="NCBIfam" id="TIGR03361">
    <property type="entry name" value="VI_Rhs_Vgr"/>
    <property type="match status" value="1"/>
</dbReference>
<organism evidence="7 8">
    <name type="scientific">Paraburkholderia unamae</name>
    <dbReference type="NCBI Taxonomy" id="219649"/>
    <lineage>
        <taxon>Bacteria</taxon>
        <taxon>Pseudomonadati</taxon>
        <taxon>Pseudomonadota</taxon>
        <taxon>Betaproteobacteria</taxon>
        <taxon>Burkholderiales</taxon>
        <taxon>Burkholderiaceae</taxon>
        <taxon>Paraburkholderia</taxon>
    </lineage>
</organism>
<keyword evidence="8" id="KW-1185">Reference proteome</keyword>
<sequence length="642" mass="68625">MARTITQAGSFLSVSTPFGEDVLLLDGFSGREAISELFRFELRMRSLNKALDAARIVGQIVTVTLQSPGGPVRCFSGMVVRFAHAGTDSQHGFYSAELAPRVWLLTLGRDRVIHQHKSVPEIVKTVLDAAGVQYESRLSGTAYAQREYCVQYDESPFAFISRLMEEEGIFYFFTFANGAHTLVLADSAAAHHTDATSARLYFSTTASASGEPNRVSEFEMTHRLVAHDHVLGDYDFANASPSKTGPVTPATAPEGRRYTFPGKYADAAEGERKAAVRRAACEVAQQAGSGACDCYSLAAGTRFTLADHPGGDALNTGYVVRAVTHDASHHGYVNRFEAFLQATPFRAPCVTPLPVVAGTHTAKVVGLAGEEIWTDAYGRVKLKFHWDTTPDADQDSSCWVRVQQASAGNGWGVLFLPRVGQEVVVSYVDGDPDRPLVTGAVYNGQNVTPVALPDSHTQSVLRSRSSKNGAAGNEIRMEDRMGAEELYLHAQRDMNVAIEQALTTTVIAGAETHVVKAGDRSVDVQTGNERHTVKGQRTLEIGAEETHTNHASYTQETGGDHTLRVSGNLVIDVSGSITIQSGGAFTLKSGAAFAAEAATSFGQKAGTSLTVEGLTIEHKASATQTVDGGGLLALKGGLVKLN</sequence>
<dbReference type="Gene3D" id="2.30.110.50">
    <property type="match status" value="1"/>
</dbReference>
<dbReference type="Proteomes" id="UP000245712">
    <property type="component" value="Unassembled WGS sequence"/>
</dbReference>
<evidence type="ECO:0000313" key="8">
    <source>
        <dbReference type="Proteomes" id="UP000245712"/>
    </source>
</evidence>
<dbReference type="SUPFAM" id="SSF69255">
    <property type="entry name" value="gp5 N-terminal domain-like"/>
    <property type="match status" value="1"/>
</dbReference>
<proteinExistence type="inferred from homology"/>
<evidence type="ECO:0000259" key="5">
    <source>
        <dbReference type="Pfam" id="PF04717"/>
    </source>
</evidence>
<feature type="region of interest" description="Disordered" evidence="4">
    <location>
        <begin position="448"/>
        <end position="470"/>
    </location>
</feature>
<dbReference type="SUPFAM" id="SSF69279">
    <property type="entry name" value="Phage tail proteins"/>
    <property type="match status" value="2"/>
</dbReference>
<dbReference type="InterPro" id="IPR006533">
    <property type="entry name" value="T6SS_Vgr_RhsGE"/>
</dbReference>
<evidence type="ECO:0000313" key="7">
    <source>
        <dbReference type="EMBL" id="PVX85175.1"/>
    </source>
</evidence>
<evidence type="ECO:0000256" key="4">
    <source>
        <dbReference type="SAM" id="MobiDB-lite"/>
    </source>
</evidence>
<evidence type="ECO:0000256" key="1">
    <source>
        <dbReference type="ARBA" id="ARBA00004613"/>
    </source>
</evidence>
<protein>
    <submittedName>
        <fullName evidence="7">Type VI secretion system secreted protein VgrG</fullName>
    </submittedName>
</protein>
<name>A0ABX5KR81_9BURK</name>
<comment type="subcellular location">
    <subcellularLocation>
        <location evidence="1">Secreted</location>
    </subcellularLocation>
</comment>